<keyword evidence="2" id="KW-0378">Hydrolase</keyword>
<organism evidence="2 3">
    <name type="scientific">Paraburkholderia fungorum</name>
    <dbReference type="NCBI Taxonomy" id="134537"/>
    <lineage>
        <taxon>Bacteria</taxon>
        <taxon>Pseudomonadati</taxon>
        <taxon>Pseudomonadota</taxon>
        <taxon>Betaproteobacteria</taxon>
        <taxon>Burkholderiales</taxon>
        <taxon>Burkholderiaceae</taxon>
        <taxon>Paraburkholderia</taxon>
    </lineage>
</organism>
<dbReference type="SUPFAM" id="SSF53474">
    <property type="entry name" value="alpha/beta-Hydrolases"/>
    <property type="match status" value="1"/>
</dbReference>
<dbReference type="PANTHER" id="PTHR37017:SF11">
    <property type="entry name" value="ESTERASE_LIPASE_THIOESTERASE DOMAIN-CONTAINING PROTEIN"/>
    <property type="match status" value="1"/>
</dbReference>
<dbReference type="PANTHER" id="PTHR37017">
    <property type="entry name" value="AB HYDROLASE-1 DOMAIN-CONTAINING PROTEIN-RELATED"/>
    <property type="match status" value="1"/>
</dbReference>
<dbReference type="GO" id="GO:0016787">
    <property type="term" value="F:hydrolase activity"/>
    <property type="evidence" value="ECO:0007669"/>
    <property type="project" value="UniProtKB-KW"/>
</dbReference>
<feature type="domain" description="AB hydrolase-1" evidence="1">
    <location>
        <begin position="8"/>
        <end position="220"/>
    </location>
</feature>
<dbReference type="Gene3D" id="3.40.50.1820">
    <property type="entry name" value="alpha/beta hydrolase"/>
    <property type="match status" value="1"/>
</dbReference>
<dbReference type="AlphaFoldDB" id="A0AAP5Q736"/>
<dbReference type="EMBL" id="JANSLM010000004">
    <property type="protein sequence ID" value="MDT8838338.1"/>
    <property type="molecule type" value="Genomic_DNA"/>
</dbReference>
<gene>
    <name evidence="2" type="ORF">ParKJ_13025</name>
</gene>
<dbReference type="RefSeq" id="WP_106354364.1">
    <property type="nucleotide sequence ID" value="NZ_JANSLM010000004.1"/>
</dbReference>
<evidence type="ECO:0000259" key="1">
    <source>
        <dbReference type="Pfam" id="PF12697"/>
    </source>
</evidence>
<protein>
    <submittedName>
        <fullName evidence="2">Alpha/beta hydrolase</fullName>
    </submittedName>
</protein>
<proteinExistence type="predicted"/>
<reference evidence="2" key="1">
    <citation type="submission" date="2022-08" db="EMBL/GenBank/DDBJ databases">
        <authorList>
            <person name="Kim S.-J."/>
        </authorList>
    </citation>
    <scope>NUCLEOTIDE SEQUENCE</scope>
    <source>
        <strain evidence="2">KJ</strain>
    </source>
</reference>
<dbReference type="InterPro" id="IPR029058">
    <property type="entry name" value="AB_hydrolase_fold"/>
</dbReference>
<dbReference type="InterPro" id="IPR052897">
    <property type="entry name" value="Sec-Metab_Biosynth_Hydrolase"/>
</dbReference>
<dbReference type="InterPro" id="IPR000073">
    <property type="entry name" value="AB_hydrolase_1"/>
</dbReference>
<dbReference type="Pfam" id="PF12697">
    <property type="entry name" value="Abhydrolase_6"/>
    <property type="match status" value="1"/>
</dbReference>
<name>A0AAP5Q736_9BURK</name>
<comment type="caution">
    <text evidence="2">The sequence shown here is derived from an EMBL/GenBank/DDBJ whole genome shotgun (WGS) entry which is preliminary data.</text>
</comment>
<evidence type="ECO:0000313" key="2">
    <source>
        <dbReference type="EMBL" id="MDT8838338.1"/>
    </source>
</evidence>
<sequence length="226" mass="23357">MSQSVTAVLVHGAWANAACWSKVIPLLQAAGLSSVAVQLPLTSLEDDAAAVNRALALIEGPVVLVGHSYGGVVATATGNDSHVQSLVFVAAFAPDEGESAGSLGAGADPAPLGAEIRPDSQGFLKLTRTGIDESFGQDLTEDERLLVFVTQGPTAAKALGDTVSKPSWKSKPSWYVVAEQDGAIQPSLQHKMANRAKSQKVSVVSSHLVMLSHPQKVSEAILAAAE</sequence>
<dbReference type="Proteomes" id="UP001246473">
    <property type="component" value="Unassembled WGS sequence"/>
</dbReference>
<evidence type="ECO:0000313" key="3">
    <source>
        <dbReference type="Proteomes" id="UP001246473"/>
    </source>
</evidence>
<accession>A0AAP5Q736</accession>